<evidence type="ECO:0000313" key="2">
    <source>
        <dbReference type="EMBL" id="SVD27053.1"/>
    </source>
</evidence>
<accession>A0A382TYH5</accession>
<reference evidence="2" key="1">
    <citation type="submission" date="2018-05" db="EMBL/GenBank/DDBJ databases">
        <authorList>
            <person name="Lanie J.A."/>
            <person name="Ng W.-L."/>
            <person name="Kazmierczak K.M."/>
            <person name="Andrzejewski T.M."/>
            <person name="Davidsen T.M."/>
            <person name="Wayne K.J."/>
            <person name="Tettelin H."/>
            <person name="Glass J.I."/>
            <person name="Rusch D."/>
            <person name="Podicherti R."/>
            <person name="Tsui H.-C.T."/>
            <person name="Winkler M.E."/>
        </authorList>
    </citation>
    <scope>NUCLEOTIDE SEQUENCE</scope>
</reference>
<dbReference type="EMBL" id="UINC01140101">
    <property type="protein sequence ID" value="SVD27053.1"/>
    <property type="molecule type" value="Genomic_DNA"/>
</dbReference>
<protein>
    <submittedName>
        <fullName evidence="2">Uncharacterized protein</fullName>
    </submittedName>
</protein>
<feature type="non-terminal residue" evidence="2">
    <location>
        <position position="84"/>
    </location>
</feature>
<evidence type="ECO:0000256" key="1">
    <source>
        <dbReference type="SAM" id="MobiDB-lite"/>
    </source>
</evidence>
<organism evidence="2">
    <name type="scientific">marine metagenome</name>
    <dbReference type="NCBI Taxonomy" id="408172"/>
    <lineage>
        <taxon>unclassified sequences</taxon>
        <taxon>metagenomes</taxon>
        <taxon>ecological metagenomes</taxon>
    </lineage>
</organism>
<proteinExistence type="predicted"/>
<sequence>RHAVSLGDFFPHRRRQGGGREIKKSGRQIGRVSQPDRDRDHTGRHILQGRGLSPKLLQPELQRAVLPCRHLAQAPQARPQVQEI</sequence>
<feature type="compositionally biased region" description="Basic and acidic residues" evidence="1">
    <location>
        <begin position="34"/>
        <end position="43"/>
    </location>
</feature>
<dbReference type="AlphaFoldDB" id="A0A382TYH5"/>
<feature type="non-terminal residue" evidence="2">
    <location>
        <position position="1"/>
    </location>
</feature>
<gene>
    <name evidence="2" type="ORF">METZ01_LOCUS379907</name>
</gene>
<feature type="region of interest" description="Disordered" evidence="1">
    <location>
        <begin position="1"/>
        <end position="46"/>
    </location>
</feature>
<name>A0A382TYH5_9ZZZZ</name>